<accession>A0A239ZFY9</accession>
<name>A0A239ZFY9_9CORY</name>
<sequence length="32" mass="3618">MGPITTQIALNTMLDVIWPILPLHILEQLAYV</sequence>
<evidence type="ECO:0000313" key="1">
    <source>
        <dbReference type="EMBL" id="SNV69790.1"/>
    </source>
</evidence>
<proteinExistence type="predicted"/>
<evidence type="ECO:0000313" key="2">
    <source>
        <dbReference type="Proteomes" id="UP000215374"/>
    </source>
</evidence>
<dbReference type="Proteomes" id="UP000215374">
    <property type="component" value="Chromosome 1"/>
</dbReference>
<gene>
    <name evidence="1" type="ORF">SAMEA4535761_01180</name>
</gene>
<reference evidence="1 2" key="1">
    <citation type="submission" date="2017-06" db="EMBL/GenBank/DDBJ databases">
        <authorList>
            <consortium name="Pathogen Informatics"/>
        </authorList>
    </citation>
    <scope>NUCLEOTIDE SEQUENCE [LARGE SCALE GENOMIC DNA]</scope>
    <source>
        <strain evidence="1 2">NCTC13015</strain>
    </source>
</reference>
<protein>
    <submittedName>
        <fullName evidence="1">Uncharacterized protein</fullName>
    </submittedName>
</protein>
<dbReference type="EMBL" id="LT906467">
    <property type="protein sequence ID" value="SNV69790.1"/>
    <property type="molecule type" value="Genomic_DNA"/>
</dbReference>
<organism evidence="1 2">
    <name type="scientific">Corynebacterium imitans</name>
    <dbReference type="NCBI Taxonomy" id="156978"/>
    <lineage>
        <taxon>Bacteria</taxon>
        <taxon>Bacillati</taxon>
        <taxon>Actinomycetota</taxon>
        <taxon>Actinomycetes</taxon>
        <taxon>Mycobacteriales</taxon>
        <taxon>Corynebacteriaceae</taxon>
        <taxon>Corynebacterium</taxon>
    </lineage>
</organism>
<dbReference type="AlphaFoldDB" id="A0A239ZFY9"/>